<dbReference type="EMBL" id="DS566084">
    <property type="status" value="NOT_ANNOTATED_CDS"/>
    <property type="molecule type" value="Genomic_DNA"/>
</dbReference>
<keyword evidence="2" id="KW-0808">Transferase</keyword>
<keyword evidence="6" id="KW-1185">Reference proteome</keyword>
<dbReference type="VEuPathDB" id="FungiDB:KRP23_14627"/>
<dbReference type="Gene3D" id="1.10.8.10">
    <property type="entry name" value="DNA helicase RuvA subunit, C-terminal domain"/>
    <property type="match status" value="1"/>
</dbReference>
<dbReference type="PROSITE" id="PS00092">
    <property type="entry name" value="N6_MTASE"/>
    <property type="match status" value="1"/>
</dbReference>
<dbReference type="GO" id="GO:0008276">
    <property type="term" value="F:protein methyltransferase activity"/>
    <property type="evidence" value="ECO:0007669"/>
    <property type="project" value="InterPro"/>
</dbReference>
<feature type="domain" description="Methyltransferase" evidence="4">
    <location>
        <begin position="68"/>
        <end position="148"/>
    </location>
</feature>
<dbReference type="AlphaFoldDB" id="H3G7X7"/>
<dbReference type="InParanoid" id="H3G7X7"/>
<dbReference type="PANTHER" id="PTHR18895">
    <property type="entry name" value="HEMK METHYLTRANSFERASE"/>
    <property type="match status" value="1"/>
</dbReference>
<dbReference type="OMA" id="TEQNAVM"/>
<dbReference type="STRING" id="164328.H3G7X7"/>
<reference evidence="6" key="1">
    <citation type="journal article" date="2006" name="Science">
        <title>Phytophthora genome sequences uncover evolutionary origins and mechanisms of pathogenesis.</title>
        <authorList>
            <person name="Tyler B.M."/>
            <person name="Tripathy S."/>
            <person name="Zhang X."/>
            <person name="Dehal P."/>
            <person name="Jiang R.H."/>
            <person name="Aerts A."/>
            <person name="Arredondo F.D."/>
            <person name="Baxter L."/>
            <person name="Bensasson D."/>
            <person name="Beynon J.L."/>
            <person name="Chapman J."/>
            <person name="Damasceno C.M."/>
            <person name="Dorrance A.E."/>
            <person name="Dou D."/>
            <person name="Dickerman A.W."/>
            <person name="Dubchak I.L."/>
            <person name="Garbelotto M."/>
            <person name="Gijzen M."/>
            <person name="Gordon S.G."/>
            <person name="Govers F."/>
            <person name="Grunwald N.J."/>
            <person name="Huang W."/>
            <person name="Ivors K.L."/>
            <person name="Jones R.W."/>
            <person name="Kamoun S."/>
            <person name="Krampis K."/>
            <person name="Lamour K.H."/>
            <person name="Lee M.K."/>
            <person name="McDonald W.H."/>
            <person name="Medina M."/>
            <person name="Meijer H.J."/>
            <person name="Nordberg E.K."/>
            <person name="Maclean D.J."/>
            <person name="Ospina-Giraldo M.D."/>
            <person name="Morris P.F."/>
            <person name="Phuntumart V."/>
            <person name="Putnam N.H."/>
            <person name="Rash S."/>
            <person name="Rose J.K."/>
            <person name="Sakihama Y."/>
            <person name="Salamov A.A."/>
            <person name="Savidor A."/>
            <person name="Scheuring C.F."/>
            <person name="Smith B.M."/>
            <person name="Sobral B.W."/>
            <person name="Terry A."/>
            <person name="Torto-Alalibo T.A."/>
            <person name="Win J."/>
            <person name="Xu Z."/>
            <person name="Zhang H."/>
            <person name="Grigoriev I.V."/>
            <person name="Rokhsar D.S."/>
            <person name="Boore J.L."/>
        </authorList>
    </citation>
    <scope>NUCLEOTIDE SEQUENCE [LARGE SCALE GENOMIC DNA]</scope>
    <source>
        <strain evidence="6">Pr102</strain>
    </source>
</reference>
<evidence type="ECO:0000313" key="5">
    <source>
        <dbReference type="EnsemblProtists" id="Phyra53958"/>
    </source>
</evidence>
<dbReference type="PANTHER" id="PTHR18895:SF74">
    <property type="entry name" value="MTRF1L RELEASE FACTOR GLUTAMINE METHYLTRANSFERASE"/>
    <property type="match status" value="1"/>
</dbReference>
<sequence length="173" mass="19327">KLTSHEATALQLSVERRLKGEPLAYVLGRREFWSLDFAVTQDTLIPRSDSEVLIETLVQEQFNRETPLRILDIGTGSGCLLLSALSEFPQATGVGVDISPGALAVAERNARSNQLGGRTEFRLRDLQTLTGVREEDEFYQRFDVILCNPPYIPTRELDLVGADVLEYEPHLAL</sequence>
<dbReference type="NCBIfam" id="TIGR00536">
    <property type="entry name" value="hemK_fam"/>
    <property type="match status" value="1"/>
</dbReference>
<dbReference type="GO" id="GO:0003676">
    <property type="term" value="F:nucleic acid binding"/>
    <property type="evidence" value="ECO:0007669"/>
    <property type="project" value="InterPro"/>
</dbReference>
<dbReference type="CDD" id="cd02440">
    <property type="entry name" value="AdoMet_MTases"/>
    <property type="match status" value="1"/>
</dbReference>
<dbReference type="InterPro" id="IPR004556">
    <property type="entry name" value="HemK-like"/>
</dbReference>
<dbReference type="InterPro" id="IPR029063">
    <property type="entry name" value="SAM-dependent_MTases_sf"/>
</dbReference>
<dbReference type="SUPFAM" id="SSF53335">
    <property type="entry name" value="S-adenosyl-L-methionine-dependent methyltransferases"/>
    <property type="match status" value="1"/>
</dbReference>
<dbReference type="eggNOG" id="KOG2904">
    <property type="taxonomic scope" value="Eukaryota"/>
</dbReference>
<protein>
    <recommendedName>
        <fullName evidence="4">Methyltransferase domain-containing protein</fullName>
    </recommendedName>
</protein>
<dbReference type="InterPro" id="IPR050320">
    <property type="entry name" value="N5-glutamine_MTase"/>
</dbReference>
<organism evidence="5 6">
    <name type="scientific">Phytophthora ramorum</name>
    <name type="common">Sudden oak death agent</name>
    <dbReference type="NCBI Taxonomy" id="164328"/>
    <lineage>
        <taxon>Eukaryota</taxon>
        <taxon>Sar</taxon>
        <taxon>Stramenopiles</taxon>
        <taxon>Oomycota</taxon>
        <taxon>Peronosporomycetes</taxon>
        <taxon>Peronosporales</taxon>
        <taxon>Peronosporaceae</taxon>
        <taxon>Phytophthora</taxon>
    </lineage>
</organism>
<dbReference type="Pfam" id="PF13847">
    <property type="entry name" value="Methyltransf_31"/>
    <property type="match status" value="1"/>
</dbReference>
<keyword evidence="3" id="KW-0949">S-adenosyl-L-methionine</keyword>
<evidence type="ECO:0000256" key="2">
    <source>
        <dbReference type="ARBA" id="ARBA00022679"/>
    </source>
</evidence>
<dbReference type="InterPro" id="IPR002052">
    <property type="entry name" value="DNA_methylase_N6_adenine_CS"/>
</dbReference>
<dbReference type="HOGENOM" id="CLU_1551699_0_0_1"/>
<reference evidence="5" key="2">
    <citation type="submission" date="2015-06" db="UniProtKB">
        <authorList>
            <consortium name="EnsemblProtists"/>
        </authorList>
    </citation>
    <scope>IDENTIFICATION</scope>
    <source>
        <strain evidence="5">Pr102</strain>
    </source>
</reference>
<name>H3G7X7_PHYRM</name>
<evidence type="ECO:0000256" key="3">
    <source>
        <dbReference type="ARBA" id="ARBA00022691"/>
    </source>
</evidence>
<dbReference type="Proteomes" id="UP000005238">
    <property type="component" value="Unassembled WGS sequence"/>
</dbReference>
<keyword evidence="1" id="KW-0489">Methyltransferase</keyword>
<proteinExistence type="predicted"/>
<evidence type="ECO:0000256" key="1">
    <source>
        <dbReference type="ARBA" id="ARBA00022603"/>
    </source>
</evidence>
<dbReference type="Gene3D" id="3.40.50.150">
    <property type="entry name" value="Vaccinia Virus protein VP39"/>
    <property type="match status" value="1"/>
</dbReference>
<dbReference type="EnsemblProtists" id="Phyra53958">
    <property type="protein sequence ID" value="Phyra53958"/>
    <property type="gene ID" value="Phyra53958"/>
</dbReference>
<dbReference type="InterPro" id="IPR025714">
    <property type="entry name" value="Methyltranfer_dom"/>
</dbReference>
<accession>H3G7X7</accession>
<dbReference type="VEuPathDB" id="FungiDB:KRP22_15233"/>
<evidence type="ECO:0000313" key="6">
    <source>
        <dbReference type="Proteomes" id="UP000005238"/>
    </source>
</evidence>
<evidence type="ECO:0000259" key="4">
    <source>
        <dbReference type="Pfam" id="PF13847"/>
    </source>
</evidence>
<dbReference type="GO" id="GO:0032259">
    <property type="term" value="P:methylation"/>
    <property type="evidence" value="ECO:0007669"/>
    <property type="project" value="UniProtKB-KW"/>
</dbReference>